<dbReference type="AlphaFoldDB" id="A0ABD3F8Y2"/>
<organism evidence="1 2">
    <name type="scientific">Phytophthora oleae</name>
    <dbReference type="NCBI Taxonomy" id="2107226"/>
    <lineage>
        <taxon>Eukaryota</taxon>
        <taxon>Sar</taxon>
        <taxon>Stramenopiles</taxon>
        <taxon>Oomycota</taxon>
        <taxon>Peronosporomycetes</taxon>
        <taxon>Peronosporales</taxon>
        <taxon>Peronosporaceae</taxon>
        <taxon>Phytophthora</taxon>
    </lineage>
</organism>
<sequence>METLRIVNNNLPYRLEEYEESVSIRELVFKDALHAVINSKVVCHSIVELYTSTKGVLEDLLRSNRVGSAPTFTAVAVFWSSKVRATEYLGLRLYMITEQFGFKSVLLGTRHFVPRYGEREGGIRLPFRRWIKDILRDFGLTVSDLYGSTSDAGPDSKTQR</sequence>
<reference evidence="1 2" key="1">
    <citation type="submission" date="2024-09" db="EMBL/GenBank/DDBJ databases">
        <title>Genome sequencing and assembly of Phytophthora oleae, isolate VK10A, causative agent of rot of olive drupes.</title>
        <authorList>
            <person name="Conti Taguali S."/>
            <person name="Riolo M."/>
            <person name="La Spada F."/>
            <person name="Cacciola S.O."/>
            <person name="Dionisio G."/>
        </authorList>
    </citation>
    <scope>NUCLEOTIDE SEQUENCE [LARGE SCALE GENOMIC DNA]</scope>
    <source>
        <strain evidence="1 2">VK10A</strain>
    </source>
</reference>
<accession>A0ABD3F8Y2</accession>
<evidence type="ECO:0000313" key="2">
    <source>
        <dbReference type="Proteomes" id="UP001632037"/>
    </source>
</evidence>
<comment type="caution">
    <text evidence="1">The sequence shown here is derived from an EMBL/GenBank/DDBJ whole genome shotgun (WGS) entry which is preliminary data.</text>
</comment>
<proteinExistence type="predicted"/>
<keyword evidence="2" id="KW-1185">Reference proteome</keyword>
<gene>
    <name evidence="1" type="ORF">V7S43_011726</name>
</gene>
<evidence type="ECO:0000313" key="1">
    <source>
        <dbReference type="EMBL" id="KAL3663318.1"/>
    </source>
</evidence>
<protein>
    <submittedName>
        <fullName evidence="1">Uncharacterized protein</fullName>
    </submittedName>
</protein>
<dbReference type="Proteomes" id="UP001632037">
    <property type="component" value="Unassembled WGS sequence"/>
</dbReference>
<name>A0ABD3F8Y2_9STRA</name>
<dbReference type="EMBL" id="JBIMZQ010000028">
    <property type="protein sequence ID" value="KAL3663318.1"/>
    <property type="molecule type" value="Genomic_DNA"/>
</dbReference>